<dbReference type="InParanoid" id="A0A251SVE3"/>
<name>A0A251SVE3_HELAN</name>
<dbReference type="Proteomes" id="UP000215914">
    <property type="component" value="Chromosome 13"/>
</dbReference>
<keyword evidence="2" id="KW-1185">Reference proteome</keyword>
<gene>
    <name evidence="1" type="ORF">HannXRQ_Chr13g0402981</name>
</gene>
<evidence type="ECO:0000313" key="2">
    <source>
        <dbReference type="Proteomes" id="UP000215914"/>
    </source>
</evidence>
<dbReference type="EMBL" id="CM007902">
    <property type="protein sequence ID" value="OTG01521.1"/>
    <property type="molecule type" value="Genomic_DNA"/>
</dbReference>
<evidence type="ECO:0000313" key="1">
    <source>
        <dbReference type="EMBL" id="OTG01521.1"/>
    </source>
</evidence>
<protein>
    <submittedName>
        <fullName evidence="1">Uncharacterized protein</fullName>
    </submittedName>
</protein>
<organism evidence="1 2">
    <name type="scientific">Helianthus annuus</name>
    <name type="common">Common sunflower</name>
    <dbReference type="NCBI Taxonomy" id="4232"/>
    <lineage>
        <taxon>Eukaryota</taxon>
        <taxon>Viridiplantae</taxon>
        <taxon>Streptophyta</taxon>
        <taxon>Embryophyta</taxon>
        <taxon>Tracheophyta</taxon>
        <taxon>Spermatophyta</taxon>
        <taxon>Magnoliopsida</taxon>
        <taxon>eudicotyledons</taxon>
        <taxon>Gunneridae</taxon>
        <taxon>Pentapetalae</taxon>
        <taxon>asterids</taxon>
        <taxon>campanulids</taxon>
        <taxon>Asterales</taxon>
        <taxon>Asteraceae</taxon>
        <taxon>Asteroideae</taxon>
        <taxon>Heliantheae alliance</taxon>
        <taxon>Heliantheae</taxon>
        <taxon>Helianthus</taxon>
    </lineage>
</organism>
<sequence length="57" mass="6619">MARLTMFVWSREMGYKLEAWTRGQAWTRGLLLGWKHRLVWAGSIGSWAVVVVHEESS</sequence>
<reference evidence="2" key="1">
    <citation type="journal article" date="2017" name="Nature">
        <title>The sunflower genome provides insights into oil metabolism, flowering and Asterid evolution.</title>
        <authorList>
            <person name="Badouin H."/>
            <person name="Gouzy J."/>
            <person name="Grassa C.J."/>
            <person name="Murat F."/>
            <person name="Staton S.E."/>
            <person name="Cottret L."/>
            <person name="Lelandais-Briere C."/>
            <person name="Owens G.L."/>
            <person name="Carrere S."/>
            <person name="Mayjonade B."/>
            <person name="Legrand L."/>
            <person name="Gill N."/>
            <person name="Kane N.C."/>
            <person name="Bowers J.E."/>
            <person name="Hubner S."/>
            <person name="Bellec A."/>
            <person name="Berard A."/>
            <person name="Berges H."/>
            <person name="Blanchet N."/>
            <person name="Boniface M.C."/>
            <person name="Brunel D."/>
            <person name="Catrice O."/>
            <person name="Chaidir N."/>
            <person name="Claudel C."/>
            <person name="Donnadieu C."/>
            <person name="Faraut T."/>
            <person name="Fievet G."/>
            <person name="Helmstetter N."/>
            <person name="King M."/>
            <person name="Knapp S.J."/>
            <person name="Lai Z."/>
            <person name="Le Paslier M.C."/>
            <person name="Lippi Y."/>
            <person name="Lorenzon L."/>
            <person name="Mandel J.R."/>
            <person name="Marage G."/>
            <person name="Marchand G."/>
            <person name="Marquand E."/>
            <person name="Bret-Mestries E."/>
            <person name="Morien E."/>
            <person name="Nambeesan S."/>
            <person name="Nguyen T."/>
            <person name="Pegot-Espagnet P."/>
            <person name="Pouilly N."/>
            <person name="Raftis F."/>
            <person name="Sallet E."/>
            <person name="Schiex T."/>
            <person name="Thomas J."/>
            <person name="Vandecasteele C."/>
            <person name="Vares D."/>
            <person name="Vear F."/>
            <person name="Vautrin S."/>
            <person name="Crespi M."/>
            <person name="Mangin B."/>
            <person name="Burke J.M."/>
            <person name="Salse J."/>
            <person name="Munos S."/>
            <person name="Vincourt P."/>
            <person name="Rieseberg L.H."/>
            <person name="Langlade N.B."/>
        </authorList>
    </citation>
    <scope>NUCLEOTIDE SEQUENCE [LARGE SCALE GENOMIC DNA]</scope>
    <source>
        <strain evidence="2">cv. SF193</strain>
    </source>
</reference>
<accession>A0A251SVE3</accession>
<proteinExistence type="predicted"/>
<dbReference type="AlphaFoldDB" id="A0A251SVE3"/>